<proteinExistence type="predicted"/>
<reference evidence="1" key="1">
    <citation type="submission" date="2018-06" db="EMBL/GenBank/DDBJ databases">
        <authorList>
            <person name="Zhirakovskaya E."/>
        </authorList>
    </citation>
    <scope>NUCLEOTIDE SEQUENCE</scope>
</reference>
<dbReference type="AlphaFoldDB" id="A0A3B1CMN4"/>
<name>A0A3B1CMN4_9ZZZZ</name>
<protein>
    <submittedName>
        <fullName evidence="1">Uncharacterized protein</fullName>
    </submittedName>
</protein>
<gene>
    <name evidence="1" type="ORF">MNBD_NITROSPIRAE01-1024</name>
</gene>
<accession>A0A3B1CMN4</accession>
<sequence>MGDRVLIQEGLRTGDAVVLIAQGRLKIGEGLDVIQASAKP</sequence>
<evidence type="ECO:0000313" key="1">
    <source>
        <dbReference type="EMBL" id="VAX31796.1"/>
    </source>
</evidence>
<dbReference type="EMBL" id="UOGF01000078">
    <property type="protein sequence ID" value="VAX31796.1"/>
    <property type="molecule type" value="Genomic_DNA"/>
</dbReference>
<organism evidence="1">
    <name type="scientific">hydrothermal vent metagenome</name>
    <dbReference type="NCBI Taxonomy" id="652676"/>
    <lineage>
        <taxon>unclassified sequences</taxon>
        <taxon>metagenomes</taxon>
        <taxon>ecological metagenomes</taxon>
    </lineage>
</organism>